<keyword evidence="3" id="KW-1185">Reference proteome</keyword>
<dbReference type="EMBL" id="CP006272">
    <property type="protein sequence ID" value="AGZ39029.1"/>
    <property type="molecule type" value="Genomic_DNA"/>
</dbReference>
<dbReference type="PATRIC" id="fig|1246995.3.peg.746"/>
<dbReference type="HOGENOM" id="CLU_003050_1_0_11"/>
<reference evidence="2 3" key="1">
    <citation type="journal article" date="2014" name="J. Biotechnol.">
        <title>Complete genome sequence of the actinobacterium Actinoplanes friuliensis HAG 010964, producer of the lipopeptide antibiotic friulimycin.</title>
        <authorList>
            <person name="Ruckert C."/>
            <person name="Szczepanowski R."/>
            <person name="Albersmeier A."/>
            <person name="Goesmann A."/>
            <person name="Fischer N."/>
            <person name="Steinkamper A."/>
            <person name="Puhler A."/>
            <person name="Biener R."/>
            <person name="Schwartz D."/>
            <person name="Kalinowski J."/>
        </authorList>
    </citation>
    <scope>NUCLEOTIDE SEQUENCE [LARGE SCALE GENOMIC DNA]</scope>
    <source>
        <strain evidence="2 3">DSM 7358</strain>
    </source>
</reference>
<gene>
    <name evidence="2" type="ORF">AFR_03700</name>
</gene>
<feature type="region of interest" description="Disordered" evidence="1">
    <location>
        <begin position="444"/>
        <end position="463"/>
    </location>
</feature>
<proteinExistence type="predicted"/>
<dbReference type="eggNOG" id="COG3209">
    <property type="taxonomic scope" value="Bacteria"/>
</dbReference>
<name>U5VQE4_9ACTN</name>
<evidence type="ECO:0000256" key="1">
    <source>
        <dbReference type="SAM" id="MobiDB-lite"/>
    </source>
</evidence>
<evidence type="ECO:0000313" key="2">
    <source>
        <dbReference type="EMBL" id="AGZ39029.1"/>
    </source>
</evidence>
<organism evidence="2 3">
    <name type="scientific">Actinoplanes friuliensis DSM 7358</name>
    <dbReference type="NCBI Taxonomy" id="1246995"/>
    <lineage>
        <taxon>Bacteria</taxon>
        <taxon>Bacillati</taxon>
        <taxon>Actinomycetota</taxon>
        <taxon>Actinomycetes</taxon>
        <taxon>Micromonosporales</taxon>
        <taxon>Micromonosporaceae</taxon>
        <taxon>Actinoplanes</taxon>
    </lineage>
</organism>
<evidence type="ECO:0000313" key="3">
    <source>
        <dbReference type="Proteomes" id="UP000017746"/>
    </source>
</evidence>
<dbReference type="KEGG" id="afs:AFR_03700"/>
<dbReference type="Proteomes" id="UP000017746">
    <property type="component" value="Chromosome"/>
</dbReference>
<accession>U5VQE4</accession>
<dbReference type="eggNOG" id="COG3271">
    <property type="taxonomic scope" value="Bacteria"/>
</dbReference>
<protein>
    <submittedName>
        <fullName evidence="2">Uncharacterized protein</fullName>
    </submittedName>
</protein>
<dbReference type="SUPFAM" id="SSF69318">
    <property type="entry name" value="Integrin alpha N-terminal domain"/>
    <property type="match status" value="1"/>
</dbReference>
<dbReference type="AlphaFoldDB" id="U5VQE4"/>
<dbReference type="InterPro" id="IPR028994">
    <property type="entry name" value="Integrin_alpha_N"/>
</dbReference>
<sequence>MAEARSTGKDVLVDKATSGTSLTWARPDGQMRTQVTAVPQRAKNSAGQWAPIDLKLTRTGNTVQPGNSPVPVRFSAGSKTPGDTTLAEMDLDGRTITYTWPGALPEPVLDGSRALYPEVLSGVDLLLVAREEGGFANLLIVKNREAAANKELGSLAYGLSSAQAVFRHDSTTGGVRIFDAKTKAEIGSVPTPFAWDSSGRDPESPTAPRLSVATPADVLELSGLQGLEPGVRQAPMPTRLDGDGTGKAVLHLDAAGTGLLTDKNVRFPVFLDPPINSGEQAWTLVHKPNPNSNFLNGTGFNGGTSEARVGYETETNGLARSFWRMAFKNIKGATVSSASFKVLNTHSWSCTKREFQLWHTGAISSGTTWNKQPSWITLQQKVSFAYGYASSCSDDYAAFNIKNAAQAAADSGSTNLTLGMRATSEGDTETWRKFKANSATLEATYNTPPKEPTGGTTNPGGACTPGPGNGVTIAKTNIVLSATATDPDGNLEKLRFRYWKTGGTVPSGVLVTPNSSGKASTTIASTTLVDKATYSWDVRSEDSSDAVSSFFPGNTTEPCRFTVDASAPAAPEVTSDDYPEATSDGATWATKKFGETGSVTFTAEGAARFEYSFEYISPLSVTANASGTATVTGLKPRHAGPTSLIVYAYDKAGNRSVLTSYTTYVPPRDDADGPGDTGGDGINDLLVVDGNGHLRTLPGDLAGELYTSLASSYTTGNKLNPAGHWFDSATGKSALIAHYDDAYPGDGITDLFARTPDGGFYLYPGDGYGSFNVDQRLRVLLPSNTPAPSTWTELLAVGDITGDKRPDLALRAGTAFWVLSGYSGASFQEAVLMEGTAWARRDLIAIRDIDVDGTPDLLWRNLDAGGMYVRHGKPGTIAGSVSLDSIKIAGNSRAGDVSYGTNWQETAIKEVISFPDSNADGVADLWAISATDGNTRLYNPSKTNTGASIKTVLSNDWRSIKAFG</sequence>
<dbReference type="NCBIfam" id="NF033679">
    <property type="entry name" value="DNRLRE_dom"/>
    <property type="match status" value="1"/>
</dbReference>
<dbReference type="STRING" id="1246995.AFR_03700"/>